<name>A0AAN9A1B1_HALRR</name>
<organism evidence="1 2">
    <name type="scientific">Halocaridina rubra</name>
    <name type="common">Hawaiian red shrimp</name>
    <dbReference type="NCBI Taxonomy" id="373956"/>
    <lineage>
        <taxon>Eukaryota</taxon>
        <taxon>Metazoa</taxon>
        <taxon>Ecdysozoa</taxon>
        <taxon>Arthropoda</taxon>
        <taxon>Crustacea</taxon>
        <taxon>Multicrustacea</taxon>
        <taxon>Malacostraca</taxon>
        <taxon>Eumalacostraca</taxon>
        <taxon>Eucarida</taxon>
        <taxon>Decapoda</taxon>
        <taxon>Pleocyemata</taxon>
        <taxon>Caridea</taxon>
        <taxon>Atyoidea</taxon>
        <taxon>Atyidae</taxon>
        <taxon>Halocaridina</taxon>
    </lineage>
</organism>
<feature type="non-terminal residue" evidence="1">
    <location>
        <position position="60"/>
    </location>
</feature>
<reference evidence="1 2" key="1">
    <citation type="submission" date="2023-11" db="EMBL/GenBank/DDBJ databases">
        <title>Halocaridina rubra genome assembly.</title>
        <authorList>
            <person name="Smith C."/>
        </authorList>
    </citation>
    <scope>NUCLEOTIDE SEQUENCE [LARGE SCALE GENOMIC DNA]</scope>
    <source>
        <strain evidence="1">EP-1</strain>
        <tissue evidence="1">Whole</tissue>
    </source>
</reference>
<accession>A0AAN9A1B1</accession>
<gene>
    <name evidence="1" type="ORF">SK128_018764</name>
</gene>
<sequence length="60" mass="6729">LFDPSEVGHGWQMVIEIGQGSQKGMEKNWQALKSGISSAVATRLHNEQITFINKLRYGIQ</sequence>
<dbReference type="Proteomes" id="UP001381693">
    <property type="component" value="Unassembled WGS sequence"/>
</dbReference>
<evidence type="ECO:0000313" key="1">
    <source>
        <dbReference type="EMBL" id="KAK7076671.1"/>
    </source>
</evidence>
<proteinExistence type="predicted"/>
<dbReference type="EMBL" id="JAXCGZ010009585">
    <property type="protein sequence ID" value="KAK7076671.1"/>
    <property type="molecule type" value="Genomic_DNA"/>
</dbReference>
<comment type="caution">
    <text evidence="1">The sequence shown here is derived from an EMBL/GenBank/DDBJ whole genome shotgun (WGS) entry which is preliminary data.</text>
</comment>
<keyword evidence="2" id="KW-1185">Reference proteome</keyword>
<feature type="non-terminal residue" evidence="1">
    <location>
        <position position="1"/>
    </location>
</feature>
<protein>
    <submittedName>
        <fullName evidence="1">Uncharacterized protein</fullName>
    </submittedName>
</protein>
<evidence type="ECO:0000313" key="2">
    <source>
        <dbReference type="Proteomes" id="UP001381693"/>
    </source>
</evidence>
<dbReference type="AlphaFoldDB" id="A0AAN9A1B1"/>